<dbReference type="SUPFAM" id="SSF52156">
    <property type="entry name" value="Initiation factor IF2/eIF5b, domain 3"/>
    <property type="match status" value="1"/>
</dbReference>
<dbReference type="Pfam" id="PF00009">
    <property type="entry name" value="GTP_EFTU"/>
    <property type="match status" value="1"/>
</dbReference>
<dbReference type="SUPFAM" id="SSF50447">
    <property type="entry name" value="Translation proteins"/>
    <property type="match status" value="2"/>
</dbReference>
<feature type="domain" description="Tr-type G" evidence="10">
    <location>
        <begin position="463"/>
        <end position="632"/>
    </location>
</feature>
<feature type="compositionally biased region" description="Basic and acidic residues" evidence="9">
    <location>
        <begin position="278"/>
        <end position="288"/>
    </location>
</feature>
<evidence type="ECO:0000256" key="9">
    <source>
        <dbReference type="SAM" id="MobiDB-lite"/>
    </source>
</evidence>
<dbReference type="InterPro" id="IPR009000">
    <property type="entry name" value="Transl_B-barrel_sf"/>
</dbReference>
<evidence type="ECO:0000256" key="1">
    <source>
        <dbReference type="ARBA" id="ARBA00004496"/>
    </source>
</evidence>
<evidence type="ECO:0000256" key="7">
    <source>
        <dbReference type="ARBA" id="ARBA00023134"/>
    </source>
</evidence>
<feature type="compositionally biased region" description="Basic and acidic residues" evidence="9">
    <location>
        <begin position="61"/>
        <end position="128"/>
    </location>
</feature>
<dbReference type="FunFam" id="2.40.30.10:FF:000054">
    <property type="entry name" value="Translation initiation factor IF-2"/>
    <property type="match status" value="1"/>
</dbReference>
<dbReference type="Gene3D" id="1.10.10.2480">
    <property type="match status" value="1"/>
</dbReference>
<dbReference type="CDD" id="cd03702">
    <property type="entry name" value="IF2_mtIF2_II"/>
    <property type="match status" value="1"/>
</dbReference>
<dbReference type="Pfam" id="PF11987">
    <property type="entry name" value="IF-2"/>
    <property type="match status" value="1"/>
</dbReference>
<proteinExistence type="inferred from homology"/>
<dbReference type="GO" id="GO:0003924">
    <property type="term" value="F:GTPase activity"/>
    <property type="evidence" value="ECO:0007669"/>
    <property type="project" value="InterPro"/>
</dbReference>
<dbReference type="GO" id="GO:0005829">
    <property type="term" value="C:cytosol"/>
    <property type="evidence" value="ECO:0007669"/>
    <property type="project" value="TreeGrafter"/>
</dbReference>
<dbReference type="NCBIfam" id="TIGR00487">
    <property type="entry name" value="IF-2"/>
    <property type="match status" value="1"/>
</dbReference>
<feature type="region of interest" description="Disordered" evidence="9">
    <location>
        <begin position="57"/>
        <end position="129"/>
    </location>
</feature>
<dbReference type="InterPro" id="IPR005225">
    <property type="entry name" value="Small_GTP-bd"/>
</dbReference>
<dbReference type="Pfam" id="PF04760">
    <property type="entry name" value="IF2_N"/>
    <property type="match status" value="2"/>
</dbReference>
<protein>
    <submittedName>
        <fullName evidence="11">Translation initiation factor 2</fullName>
    </submittedName>
</protein>
<keyword evidence="5" id="KW-0547">Nucleotide-binding</keyword>
<evidence type="ECO:0000256" key="8">
    <source>
        <dbReference type="ARBA" id="ARBA00025162"/>
    </source>
</evidence>
<dbReference type="GO" id="GO:0005525">
    <property type="term" value="F:GTP binding"/>
    <property type="evidence" value="ECO:0007669"/>
    <property type="project" value="UniProtKB-KW"/>
</dbReference>
<sequence>MDKVKIQEIAAEAGLSNADLLEKAKDLGFDVKAANSTIGMEDAAILVDYAISGTLPKSFKKPGDKPKLKVVKKKVESSSEKTPKVEDETVEVKDESTKEEVVEVAETKPLEKEKSTKEEPAVKKESSIKKSSITKKPIRKVSPVVEPKAVVEEVAKEEIAKVEEIKTVETKATEEASAKDTEVAKVVTEEVVAETPVEEKTVVKEVKKRKGISVVSKKTAEDSAATEKTDEDKPKRRVLSRSGIKIVRKAKPAPVRAGTRISMGDQTPYIPKKKPKKGPAEARDSGKKIDIFNHDSMSSEIDSGFGNEEVVLLDFSDKNIYEEMMRQEQKRKEEMKKRESANGGPAKGRQPFRPQQRRSLKRGGKRKKYIKEENTDVVTSVEIPENVRVYEFAEKVNRSVGEVVGCLFLLGMMVTKNDFLSKDEIEILAEEFEVEVTTVNPLDELDYADSYDAVEEDDSDLVERAPVITIMGHVDHGKTSLLDKIRLSKVADREAGGITQHVGAYQVEKNGKKITFVDTPGHEAFTEMRARGAQATDIVIIVVAADDGVMPQTKEAIAHTKAAGVPLIVAINKMDKESANPDNVKSQLAEIDVMATDWGGEYEFVPVSAHSGMGIDDLLETILLQAEVMELKANPNREAKAVVVEASLEKGFGPVANVIIQNGTLKVGDNVIVGSTYGRIKAIKLDDNSSVKEIGPSTPAAIVGLNDVPKAGEELIAMSTDKEVRELAEKRAEFQRAKDLSKSTKATLDDLSALIAEGQLKSLPVIIKADVQGSLEAIKGSLEKLRNEEVKVNIIHEGVGGVTESDLTLADASEHAVVLGFNVRPTGSVKKKSKELGIEIRSYTIIYDLLDDVKAILGGMMSPVISEEVTGQADVRETFVVGKVGTIAGCKVSDGSITRNSKARLIRDGVVVYESKISSLKRFNEDAREVKNGYECGIMLENFNDIKDGDVIETFKDVEEQVTL</sequence>
<dbReference type="NCBIfam" id="TIGR00231">
    <property type="entry name" value="small_GTP"/>
    <property type="match status" value="1"/>
</dbReference>
<organism evidence="11">
    <name type="scientific">hydrothermal vent metagenome</name>
    <dbReference type="NCBI Taxonomy" id="652676"/>
    <lineage>
        <taxon>unclassified sequences</taxon>
        <taxon>metagenomes</taxon>
        <taxon>ecological metagenomes</taxon>
    </lineage>
</organism>
<dbReference type="GO" id="GO:0003743">
    <property type="term" value="F:translation initiation factor activity"/>
    <property type="evidence" value="ECO:0007669"/>
    <property type="project" value="UniProtKB-KW"/>
</dbReference>
<evidence type="ECO:0000256" key="4">
    <source>
        <dbReference type="ARBA" id="ARBA00022540"/>
    </source>
</evidence>
<dbReference type="Pfam" id="PF22042">
    <property type="entry name" value="EF-G_D2"/>
    <property type="match status" value="1"/>
</dbReference>
<dbReference type="InterPro" id="IPR006847">
    <property type="entry name" value="IF2_N"/>
</dbReference>
<dbReference type="Gene3D" id="3.40.50.10050">
    <property type="entry name" value="Translation initiation factor IF- 2, domain 3"/>
    <property type="match status" value="1"/>
</dbReference>
<dbReference type="InterPro" id="IPR004161">
    <property type="entry name" value="EFTu-like_2"/>
</dbReference>
<comment type="similarity">
    <text evidence="2">Belongs to the TRAFAC class translation factor GTPase superfamily. Classic translation factor GTPase family. IF-2 subfamily.</text>
</comment>
<dbReference type="PANTHER" id="PTHR43381">
    <property type="entry name" value="TRANSLATION INITIATION FACTOR IF-2-RELATED"/>
    <property type="match status" value="1"/>
</dbReference>
<comment type="subcellular location">
    <subcellularLocation>
        <location evidence="1">Cytoplasm</location>
    </subcellularLocation>
</comment>
<feature type="region of interest" description="Disordered" evidence="9">
    <location>
        <begin position="211"/>
        <end position="288"/>
    </location>
</feature>
<dbReference type="Pfam" id="PF03144">
    <property type="entry name" value="GTP_EFTU_D2"/>
    <property type="match status" value="1"/>
</dbReference>
<accession>A0A1W1EE96</accession>
<keyword evidence="6" id="KW-0648">Protein biosynthesis</keyword>
<feature type="compositionally biased region" description="Basic and acidic residues" evidence="9">
    <location>
        <begin position="218"/>
        <end position="234"/>
    </location>
</feature>
<feature type="compositionally biased region" description="Basic residues" evidence="9">
    <location>
        <begin position="355"/>
        <end position="366"/>
    </location>
</feature>
<keyword evidence="7" id="KW-0342">GTP-binding</keyword>
<dbReference type="InterPro" id="IPR036925">
    <property type="entry name" value="TIF_IF2_dom3_sf"/>
</dbReference>
<name>A0A1W1EE96_9ZZZZ</name>
<feature type="compositionally biased region" description="Basic and acidic residues" evidence="9">
    <location>
        <begin position="327"/>
        <end position="340"/>
    </location>
</feature>
<dbReference type="CDD" id="cd01887">
    <property type="entry name" value="IF2_eIF5B"/>
    <property type="match status" value="1"/>
</dbReference>
<dbReference type="CDD" id="cd03692">
    <property type="entry name" value="mtIF2_IVc"/>
    <property type="match status" value="1"/>
</dbReference>
<dbReference type="FunFam" id="2.40.30.10:FF:000008">
    <property type="entry name" value="Translation initiation factor IF-2"/>
    <property type="match status" value="1"/>
</dbReference>
<dbReference type="InterPro" id="IPR027417">
    <property type="entry name" value="P-loop_NTPase"/>
</dbReference>
<feature type="region of interest" description="Disordered" evidence="9">
    <location>
        <begin position="327"/>
        <end position="366"/>
    </location>
</feature>
<dbReference type="PANTHER" id="PTHR43381:SF5">
    <property type="entry name" value="TR-TYPE G DOMAIN-CONTAINING PROTEIN"/>
    <property type="match status" value="1"/>
</dbReference>
<dbReference type="FunFam" id="3.40.50.300:FF:000019">
    <property type="entry name" value="Translation initiation factor IF-2"/>
    <property type="match status" value="1"/>
</dbReference>
<comment type="function">
    <text evidence="8">One of the essential components for the initiation of protein synthesis. Protects formylmethionyl-tRNA from spontaneous hydrolysis and promotes its binding to the 30S ribosomal subunits. Also involved in the hydrolysis of GTP during the formation of the 70S ribosomal complex.</text>
</comment>
<dbReference type="EMBL" id="FPKX01000047">
    <property type="protein sequence ID" value="SFZ98379.1"/>
    <property type="molecule type" value="Genomic_DNA"/>
</dbReference>
<evidence type="ECO:0000259" key="10">
    <source>
        <dbReference type="PROSITE" id="PS51722"/>
    </source>
</evidence>
<evidence type="ECO:0000256" key="6">
    <source>
        <dbReference type="ARBA" id="ARBA00022917"/>
    </source>
</evidence>
<dbReference type="AlphaFoldDB" id="A0A1W1EE96"/>
<gene>
    <name evidence="11" type="ORF">MNB_SV-5-37</name>
</gene>
<keyword evidence="3" id="KW-0963">Cytoplasm</keyword>
<dbReference type="Gene3D" id="2.40.30.10">
    <property type="entry name" value="Translation factors"/>
    <property type="match status" value="2"/>
</dbReference>
<dbReference type="FunFam" id="3.40.50.10050:FF:000001">
    <property type="entry name" value="Translation initiation factor IF-2"/>
    <property type="match status" value="1"/>
</dbReference>
<dbReference type="PROSITE" id="PS51722">
    <property type="entry name" value="G_TR_2"/>
    <property type="match status" value="1"/>
</dbReference>
<dbReference type="InterPro" id="IPR000795">
    <property type="entry name" value="T_Tr_GTP-bd_dom"/>
</dbReference>
<dbReference type="InterPro" id="IPR015760">
    <property type="entry name" value="TIF_IF2"/>
</dbReference>
<evidence type="ECO:0000256" key="2">
    <source>
        <dbReference type="ARBA" id="ARBA00007733"/>
    </source>
</evidence>
<keyword evidence="4 11" id="KW-0396">Initiation factor</keyword>
<dbReference type="SUPFAM" id="SSF52540">
    <property type="entry name" value="P-loop containing nucleoside triphosphate hydrolases"/>
    <property type="match status" value="1"/>
</dbReference>
<evidence type="ECO:0000313" key="11">
    <source>
        <dbReference type="EMBL" id="SFZ98379.1"/>
    </source>
</evidence>
<dbReference type="InterPro" id="IPR053905">
    <property type="entry name" value="EF-G-like_DII"/>
</dbReference>
<reference evidence="11" key="1">
    <citation type="submission" date="2016-10" db="EMBL/GenBank/DDBJ databases">
        <authorList>
            <person name="de Groot N.N."/>
        </authorList>
    </citation>
    <scope>NUCLEOTIDE SEQUENCE</scope>
</reference>
<evidence type="ECO:0000256" key="3">
    <source>
        <dbReference type="ARBA" id="ARBA00022490"/>
    </source>
</evidence>
<evidence type="ECO:0000256" key="5">
    <source>
        <dbReference type="ARBA" id="ARBA00022741"/>
    </source>
</evidence>
<dbReference type="InterPro" id="IPR000178">
    <property type="entry name" value="TF_IF2_bacterial-like"/>
</dbReference>
<dbReference type="InterPro" id="IPR044145">
    <property type="entry name" value="IF2_II"/>
</dbReference>
<dbReference type="HAMAP" id="MF_00100_B">
    <property type="entry name" value="IF_2_B"/>
    <property type="match status" value="1"/>
</dbReference>
<dbReference type="InterPro" id="IPR023115">
    <property type="entry name" value="TIF_IF2_dom3"/>
</dbReference>
<dbReference type="Gene3D" id="3.40.50.300">
    <property type="entry name" value="P-loop containing nucleotide triphosphate hydrolases"/>
    <property type="match status" value="1"/>
</dbReference>